<name>T0APS8_9RHOO</name>
<dbReference type="InterPro" id="IPR006143">
    <property type="entry name" value="RND_pump_MFP"/>
</dbReference>
<dbReference type="SUPFAM" id="SSF111369">
    <property type="entry name" value="HlyD-like secretion proteins"/>
    <property type="match status" value="1"/>
</dbReference>
<feature type="signal peptide" evidence="2">
    <location>
        <begin position="1"/>
        <end position="21"/>
    </location>
</feature>
<dbReference type="InterPro" id="IPR058637">
    <property type="entry name" value="YknX-like_C"/>
</dbReference>
<evidence type="ECO:0000313" key="5">
    <source>
        <dbReference type="EMBL" id="EPZ14859.1"/>
    </source>
</evidence>
<feature type="chain" id="PRO_5004560638" evidence="2">
    <location>
        <begin position="22"/>
        <end position="349"/>
    </location>
</feature>
<dbReference type="RefSeq" id="WP_021250201.1">
    <property type="nucleotide sequence ID" value="NZ_ATJV01000070.1"/>
</dbReference>
<dbReference type="Pfam" id="PF25917">
    <property type="entry name" value="BSH_RND"/>
    <property type="match status" value="1"/>
</dbReference>
<dbReference type="STRING" id="1348657.M622_05220"/>
<dbReference type="EMBL" id="ATJV01000070">
    <property type="protein sequence ID" value="EPZ14859.1"/>
    <property type="molecule type" value="Genomic_DNA"/>
</dbReference>
<dbReference type="OrthoDB" id="9806939at2"/>
<reference evidence="5 6" key="1">
    <citation type="submission" date="2013-06" db="EMBL/GenBank/DDBJ databases">
        <title>Draft genome sequence of Thauera terpenica.</title>
        <authorList>
            <person name="Liu B."/>
            <person name="Frostegard A.H."/>
            <person name="Shapleigh J.P."/>
        </authorList>
    </citation>
    <scope>NUCLEOTIDE SEQUENCE [LARGE SCALE GENOMIC DNA]</scope>
    <source>
        <strain evidence="5 6">58Eu</strain>
    </source>
</reference>
<dbReference type="PROSITE" id="PS51257">
    <property type="entry name" value="PROKAR_LIPOPROTEIN"/>
    <property type="match status" value="1"/>
</dbReference>
<feature type="domain" description="Multidrug resistance protein MdtA-like barrel-sandwich hybrid" evidence="3">
    <location>
        <begin position="63"/>
        <end position="195"/>
    </location>
</feature>
<dbReference type="PATRIC" id="fig|1348657.5.peg.2799"/>
<dbReference type="GO" id="GO:1990281">
    <property type="term" value="C:efflux pump complex"/>
    <property type="evidence" value="ECO:0007669"/>
    <property type="project" value="TreeGrafter"/>
</dbReference>
<evidence type="ECO:0000259" key="3">
    <source>
        <dbReference type="Pfam" id="PF25917"/>
    </source>
</evidence>
<dbReference type="Gene3D" id="2.40.50.100">
    <property type="match status" value="1"/>
</dbReference>
<evidence type="ECO:0000313" key="6">
    <source>
        <dbReference type="Proteomes" id="UP000015455"/>
    </source>
</evidence>
<dbReference type="eggNOG" id="COG0845">
    <property type="taxonomic scope" value="Bacteria"/>
</dbReference>
<sequence>MRVSTLSLCLGVLILAACSKAPPPQVEKAPPFVKTVAVLDGGRAELGLSGTVRARVESPLAFRVGGRIERRAVDAGEHVAAGQTLFELDTRDLDQGVRAAEADLAAADAALASAAAELGRARQLEQRNYTSAQALERFELVQREMKTRREAAAARLAQARNALAYARLQAPAEGVLIDVVGEPGQVVAAGQQVALLAQAGERELEVYFAAGMTPPPQGEALGADGTVLKLVLRETAGAVERQGRTLRTRYTVQGAHNELVLGSVLRARFHGRTADKDEFAVPLAALNERGDGPRVWRVRDGAVEPVPVSVMYTDGELVHVRGALSEGDTVVALGTHLLTPGMKVRELAR</sequence>
<accession>T0APS8</accession>
<comment type="caution">
    <text evidence="5">The sequence shown here is derived from an EMBL/GenBank/DDBJ whole genome shotgun (WGS) entry which is preliminary data.</text>
</comment>
<evidence type="ECO:0000256" key="1">
    <source>
        <dbReference type="ARBA" id="ARBA00009477"/>
    </source>
</evidence>
<keyword evidence="6" id="KW-1185">Reference proteome</keyword>
<dbReference type="Pfam" id="PF25989">
    <property type="entry name" value="YknX_C"/>
    <property type="match status" value="1"/>
</dbReference>
<dbReference type="PANTHER" id="PTHR30469:SF18">
    <property type="entry name" value="RESISTANCE-NODULATION-CELL DIVISION (RND) EFFLUX MEMBRANE FUSION PROTEIN-RELATED"/>
    <property type="match status" value="1"/>
</dbReference>
<dbReference type="GO" id="GO:0015562">
    <property type="term" value="F:efflux transmembrane transporter activity"/>
    <property type="evidence" value="ECO:0007669"/>
    <property type="project" value="TreeGrafter"/>
</dbReference>
<organism evidence="5 6">
    <name type="scientific">Thauera terpenica 58Eu</name>
    <dbReference type="NCBI Taxonomy" id="1348657"/>
    <lineage>
        <taxon>Bacteria</taxon>
        <taxon>Pseudomonadati</taxon>
        <taxon>Pseudomonadota</taxon>
        <taxon>Betaproteobacteria</taxon>
        <taxon>Rhodocyclales</taxon>
        <taxon>Zoogloeaceae</taxon>
        <taxon>Thauera</taxon>
    </lineage>
</organism>
<dbReference type="NCBIfam" id="TIGR01730">
    <property type="entry name" value="RND_mfp"/>
    <property type="match status" value="1"/>
</dbReference>
<comment type="similarity">
    <text evidence="1">Belongs to the membrane fusion protein (MFP) (TC 8.A.1) family.</text>
</comment>
<dbReference type="Gene3D" id="1.10.287.470">
    <property type="entry name" value="Helix hairpin bin"/>
    <property type="match status" value="1"/>
</dbReference>
<proteinExistence type="inferred from homology"/>
<keyword evidence="2" id="KW-0732">Signal</keyword>
<dbReference type="PANTHER" id="PTHR30469">
    <property type="entry name" value="MULTIDRUG RESISTANCE PROTEIN MDTA"/>
    <property type="match status" value="1"/>
</dbReference>
<dbReference type="AlphaFoldDB" id="T0APS8"/>
<gene>
    <name evidence="5" type="ORF">M622_05220</name>
</gene>
<dbReference type="InterPro" id="IPR058625">
    <property type="entry name" value="MdtA-like_BSH"/>
</dbReference>
<evidence type="ECO:0000256" key="2">
    <source>
        <dbReference type="SAM" id="SignalP"/>
    </source>
</evidence>
<dbReference type="Gene3D" id="2.40.30.170">
    <property type="match status" value="1"/>
</dbReference>
<dbReference type="Gene3D" id="2.40.420.20">
    <property type="match status" value="1"/>
</dbReference>
<evidence type="ECO:0000259" key="4">
    <source>
        <dbReference type="Pfam" id="PF25989"/>
    </source>
</evidence>
<feature type="domain" description="YknX-like C-terminal permuted SH3-like" evidence="4">
    <location>
        <begin position="280"/>
        <end position="345"/>
    </location>
</feature>
<dbReference type="Proteomes" id="UP000015455">
    <property type="component" value="Unassembled WGS sequence"/>
</dbReference>
<protein>
    <submittedName>
        <fullName evidence="5">Uncharacterized protein</fullName>
    </submittedName>
</protein>